<dbReference type="AlphaFoldDB" id="X1GC70"/>
<evidence type="ECO:0008006" key="2">
    <source>
        <dbReference type="Google" id="ProtNLM"/>
    </source>
</evidence>
<evidence type="ECO:0000313" key="1">
    <source>
        <dbReference type="EMBL" id="GAH55456.1"/>
    </source>
</evidence>
<accession>X1GC70</accession>
<sequence length="32" mass="3963">YNTVRPHQALGYVTPLKFLEQWKECQERRMCH</sequence>
<reference evidence="1" key="1">
    <citation type="journal article" date="2014" name="Front. Microbiol.">
        <title>High frequency of phylogenetically diverse reductive dehalogenase-homologous genes in deep subseafloor sedimentary metagenomes.</title>
        <authorList>
            <person name="Kawai M."/>
            <person name="Futagami T."/>
            <person name="Toyoda A."/>
            <person name="Takaki Y."/>
            <person name="Nishi S."/>
            <person name="Hori S."/>
            <person name="Arai W."/>
            <person name="Tsubouchi T."/>
            <person name="Morono Y."/>
            <person name="Uchiyama I."/>
            <person name="Ito T."/>
            <person name="Fujiyama A."/>
            <person name="Inagaki F."/>
            <person name="Takami H."/>
        </authorList>
    </citation>
    <scope>NUCLEOTIDE SEQUENCE</scope>
    <source>
        <strain evidence="1">Expedition CK06-06</strain>
    </source>
</reference>
<protein>
    <recommendedName>
        <fullName evidence="2">Integrase catalytic domain-containing protein</fullName>
    </recommendedName>
</protein>
<organism evidence="1">
    <name type="scientific">marine sediment metagenome</name>
    <dbReference type="NCBI Taxonomy" id="412755"/>
    <lineage>
        <taxon>unclassified sequences</taxon>
        <taxon>metagenomes</taxon>
        <taxon>ecological metagenomes</taxon>
    </lineage>
</organism>
<dbReference type="EMBL" id="BARU01020991">
    <property type="protein sequence ID" value="GAH55456.1"/>
    <property type="molecule type" value="Genomic_DNA"/>
</dbReference>
<proteinExistence type="predicted"/>
<gene>
    <name evidence="1" type="ORF">S03H2_34407</name>
</gene>
<name>X1GC70_9ZZZZ</name>
<feature type="non-terminal residue" evidence="1">
    <location>
        <position position="1"/>
    </location>
</feature>
<comment type="caution">
    <text evidence="1">The sequence shown here is derived from an EMBL/GenBank/DDBJ whole genome shotgun (WGS) entry which is preliminary data.</text>
</comment>